<reference evidence="2" key="1">
    <citation type="submission" date="2018-05" db="EMBL/GenBank/DDBJ databases">
        <authorList>
            <person name="Lanie J.A."/>
            <person name="Ng W.-L."/>
            <person name="Kazmierczak K.M."/>
            <person name="Andrzejewski T.M."/>
            <person name="Davidsen T.M."/>
            <person name="Wayne K.J."/>
            <person name="Tettelin H."/>
            <person name="Glass J.I."/>
            <person name="Rusch D."/>
            <person name="Podicherti R."/>
            <person name="Tsui H.-C.T."/>
            <person name="Winkler M.E."/>
        </authorList>
    </citation>
    <scope>NUCLEOTIDE SEQUENCE</scope>
</reference>
<feature type="domain" description="Cell wall hydrolase SleB" evidence="1">
    <location>
        <begin position="10"/>
        <end position="121"/>
    </location>
</feature>
<proteinExistence type="predicted"/>
<protein>
    <recommendedName>
        <fullName evidence="1">Cell wall hydrolase SleB domain-containing protein</fullName>
    </recommendedName>
</protein>
<dbReference type="EMBL" id="UINC01023676">
    <property type="protein sequence ID" value="SVA95804.1"/>
    <property type="molecule type" value="Genomic_DNA"/>
</dbReference>
<dbReference type="AlphaFoldDB" id="A0A382A368"/>
<sequence length="125" mass="14284">MNVYFEARSEDFLGKIAVGSVVMNRVESPSFPDTACDVVYQAEYVGQWPKRHRCQFSWFCDGLADIPRETEEWAEAVTIATWVHGIGLPDITDGALWYHSNDVSPEWATTDYTQIGSHKFYKEVN</sequence>
<dbReference type="Pfam" id="PF07486">
    <property type="entry name" value="Hydrolase_2"/>
    <property type="match status" value="1"/>
</dbReference>
<evidence type="ECO:0000313" key="2">
    <source>
        <dbReference type="EMBL" id="SVA95804.1"/>
    </source>
</evidence>
<gene>
    <name evidence="2" type="ORF">METZ01_LOCUS148658</name>
</gene>
<dbReference type="GO" id="GO:0016787">
    <property type="term" value="F:hydrolase activity"/>
    <property type="evidence" value="ECO:0007669"/>
    <property type="project" value="InterPro"/>
</dbReference>
<accession>A0A382A368</accession>
<dbReference type="InterPro" id="IPR042047">
    <property type="entry name" value="SleB_dom1"/>
</dbReference>
<dbReference type="InterPro" id="IPR011105">
    <property type="entry name" value="Cell_wall_hydrolase_SleB"/>
</dbReference>
<organism evidence="2">
    <name type="scientific">marine metagenome</name>
    <dbReference type="NCBI Taxonomy" id="408172"/>
    <lineage>
        <taxon>unclassified sequences</taxon>
        <taxon>metagenomes</taxon>
        <taxon>ecological metagenomes</taxon>
    </lineage>
</organism>
<name>A0A382A368_9ZZZZ</name>
<dbReference type="Gene3D" id="1.10.10.2520">
    <property type="entry name" value="Cell wall hydrolase SleB, domain 1"/>
    <property type="match status" value="1"/>
</dbReference>
<evidence type="ECO:0000259" key="1">
    <source>
        <dbReference type="Pfam" id="PF07486"/>
    </source>
</evidence>